<sequence length="65" mass="7515">LHRNGTPPAESIAQRMNYIAPETILQVSKKNAHVNRMVQILTHNLRSAEQLLNRYPQIHYNAHCI</sequence>
<protein>
    <submittedName>
        <fullName evidence="1">Uncharacterized protein</fullName>
    </submittedName>
</protein>
<name>A0A0B7A1A1_9EUPU</name>
<proteinExistence type="predicted"/>
<feature type="non-terminal residue" evidence="1">
    <location>
        <position position="1"/>
    </location>
</feature>
<accession>A0A0B7A1A1</accession>
<dbReference type="EMBL" id="HACG01027849">
    <property type="protein sequence ID" value="CEK74714.1"/>
    <property type="molecule type" value="Transcribed_RNA"/>
</dbReference>
<evidence type="ECO:0000313" key="1">
    <source>
        <dbReference type="EMBL" id="CEK74714.1"/>
    </source>
</evidence>
<reference evidence="1" key="1">
    <citation type="submission" date="2014-12" db="EMBL/GenBank/DDBJ databases">
        <title>Insight into the proteome of Arion vulgaris.</title>
        <authorList>
            <person name="Aradska J."/>
            <person name="Bulat T."/>
            <person name="Smidak R."/>
            <person name="Sarate P."/>
            <person name="Gangsoo J."/>
            <person name="Sialana F."/>
            <person name="Bilban M."/>
            <person name="Lubec G."/>
        </authorList>
    </citation>
    <scope>NUCLEOTIDE SEQUENCE</scope>
    <source>
        <tissue evidence="1">Skin</tissue>
    </source>
</reference>
<dbReference type="AlphaFoldDB" id="A0A0B7A1A1"/>
<organism evidence="1">
    <name type="scientific">Arion vulgaris</name>
    <dbReference type="NCBI Taxonomy" id="1028688"/>
    <lineage>
        <taxon>Eukaryota</taxon>
        <taxon>Metazoa</taxon>
        <taxon>Spiralia</taxon>
        <taxon>Lophotrochozoa</taxon>
        <taxon>Mollusca</taxon>
        <taxon>Gastropoda</taxon>
        <taxon>Heterobranchia</taxon>
        <taxon>Euthyneura</taxon>
        <taxon>Panpulmonata</taxon>
        <taxon>Eupulmonata</taxon>
        <taxon>Stylommatophora</taxon>
        <taxon>Helicina</taxon>
        <taxon>Arionoidea</taxon>
        <taxon>Arionidae</taxon>
        <taxon>Arion</taxon>
    </lineage>
</organism>
<gene>
    <name evidence="1" type="primary">ORF92217</name>
</gene>